<feature type="compositionally biased region" description="Polar residues" evidence="1">
    <location>
        <begin position="186"/>
        <end position="200"/>
    </location>
</feature>
<protein>
    <submittedName>
        <fullName evidence="2">Uncharacterized protein</fullName>
    </submittedName>
</protein>
<reference evidence="2 3" key="1">
    <citation type="submission" date="2016-06" db="EMBL/GenBank/DDBJ databases">
        <title>Evolution of pathogenesis and genome organization in the Tremellales.</title>
        <authorList>
            <person name="Cuomo C."/>
            <person name="Litvintseva A."/>
            <person name="Heitman J."/>
            <person name="Chen Y."/>
            <person name="Sun S."/>
            <person name="Springer D."/>
            <person name="Dromer F."/>
            <person name="Young S."/>
            <person name="Zeng Q."/>
            <person name="Chapman S."/>
            <person name="Gujja S."/>
            <person name="Saif S."/>
            <person name="Birren B."/>
        </authorList>
    </citation>
    <scope>NUCLEOTIDE SEQUENCE [LARGE SCALE GENOMIC DNA]</scope>
    <source>
        <strain evidence="2 3">CBS 6039</strain>
    </source>
</reference>
<evidence type="ECO:0000313" key="3">
    <source>
        <dbReference type="Proteomes" id="UP000094065"/>
    </source>
</evidence>
<accession>A0A1E3HG98</accession>
<sequence>MTSRKRSLESDSVWPPGGLFGPSPCQGQPKRHRVYKRCSHSSASLQAVTPPVASPSPSPLRQSFIPENSLRTTFGPDSSLPLPQLSDRATKLSRAGSDYSSPMSHITNSSPDEIQHSTPLRVKLGLSASADGRPSVTPYPSPKKRGLTHEPLPVGNLQHLLSGLGNLQIQDPPPSLPGPLSRSSSARTGMTVQTPPSGTSKRGIFRSGTGSSEYAAFSSSPPGAPPRKRQFIAPAVNHGSPISRRQRNSVAPEQLAPSLQKLLSESDSEPELDVIMVDPKDLAWPKLWARRGKKTGWE</sequence>
<feature type="compositionally biased region" description="Polar residues" evidence="1">
    <location>
        <begin position="98"/>
        <end position="118"/>
    </location>
</feature>
<feature type="compositionally biased region" description="Polar residues" evidence="1">
    <location>
        <begin position="65"/>
        <end position="76"/>
    </location>
</feature>
<dbReference type="Proteomes" id="UP000094065">
    <property type="component" value="Unassembled WGS sequence"/>
</dbReference>
<keyword evidence="3" id="KW-1185">Reference proteome</keyword>
<name>A0A1E3HG98_9TREE</name>
<dbReference type="OrthoDB" id="2573660at2759"/>
<comment type="caution">
    <text evidence="2">The sequence shown here is derived from an EMBL/GenBank/DDBJ whole genome shotgun (WGS) entry which is preliminary data.</text>
</comment>
<proteinExistence type="predicted"/>
<dbReference type="GeneID" id="30158142"/>
<evidence type="ECO:0000256" key="1">
    <source>
        <dbReference type="SAM" id="MobiDB-lite"/>
    </source>
</evidence>
<evidence type="ECO:0000313" key="2">
    <source>
        <dbReference type="EMBL" id="ODN74441.1"/>
    </source>
</evidence>
<feature type="region of interest" description="Disordered" evidence="1">
    <location>
        <begin position="1"/>
        <end position="254"/>
    </location>
</feature>
<dbReference type="EMBL" id="AWGJ01000011">
    <property type="protein sequence ID" value="ODN74441.1"/>
    <property type="molecule type" value="Genomic_DNA"/>
</dbReference>
<feature type="compositionally biased region" description="Basic residues" evidence="1">
    <location>
        <begin position="29"/>
        <end position="39"/>
    </location>
</feature>
<dbReference type="RefSeq" id="XP_018990222.1">
    <property type="nucleotide sequence ID" value="XM_019141415.1"/>
</dbReference>
<organism evidence="2 3">
    <name type="scientific">Cryptococcus amylolentus CBS 6039</name>
    <dbReference type="NCBI Taxonomy" id="1295533"/>
    <lineage>
        <taxon>Eukaryota</taxon>
        <taxon>Fungi</taxon>
        <taxon>Dikarya</taxon>
        <taxon>Basidiomycota</taxon>
        <taxon>Agaricomycotina</taxon>
        <taxon>Tremellomycetes</taxon>
        <taxon>Tremellales</taxon>
        <taxon>Cryptococcaceae</taxon>
        <taxon>Cryptococcus</taxon>
    </lineage>
</organism>
<gene>
    <name evidence="2" type="ORF">L202_06833</name>
</gene>
<dbReference type="AlphaFoldDB" id="A0A1E3HG98"/>